<evidence type="ECO:0008006" key="6">
    <source>
        <dbReference type="Google" id="ProtNLM"/>
    </source>
</evidence>
<dbReference type="PANTHER" id="PTHR11430:SF120">
    <property type="entry name" value="LIPOCALIN_CYTOSOLIC FATTY-ACID BINDING DOMAIN-CONTAINING PROTEIN"/>
    <property type="match status" value="1"/>
</dbReference>
<sequence length="222" mass="23979">METGPRPPGRPALWAPVVLALGLGLAGAQRTLEEVPVQPGFDTQKVTGRWLTLRLASSRARLVSPSDPLRLALHSIATRGRDLEFLLFWTGQQLCRGVRVTVHPTGLPGQYHGAIEGGARVRVRFVSTDHRSLLLCVRVEEGGPGGDAGEVTSLWALLARRLPGDPQLLRRFLGYVRQFQLQEAPVFNLEAPCPPPAAQVRPSPQSSGAFSRSQGPVHPCAA</sequence>
<dbReference type="Gene3D" id="2.40.128.20">
    <property type="match status" value="1"/>
</dbReference>
<dbReference type="PANTHER" id="PTHR11430">
    <property type="entry name" value="LIPOCALIN"/>
    <property type="match status" value="1"/>
</dbReference>
<gene>
    <name evidence="4" type="ORF">MPIPNATIZW_LOCUS1703</name>
</gene>
<keyword evidence="3" id="KW-0732">Signal</keyword>
<evidence type="ECO:0000313" key="4">
    <source>
        <dbReference type="EMBL" id="CAK6433397.1"/>
    </source>
</evidence>
<evidence type="ECO:0000313" key="5">
    <source>
        <dbReference type="Proteomes" id="UP001314169"/>
    </source>
</evidence>
<feature type="chain" id="PRO_5045195431" description="Lipocalin/cytosolic fatty-acid binding domain-containing protein" evidence="3">
    <location>
        <begin position="29"/>
        <end position="222"/>
    </location>
</feature>
<dbReference type="EMBL" id="OY882867">
    <property type="protein sequence ID" value="CAK6433397.1"/>
    <property type="molecule type" value="Genomic_DNA"/>
</dbReference>
<evidence type="ECO:0000256" key="3">
    <source>
        <dbReference type="SAM" id="SignalP"/>
    </source>
</evidence>
<proteinExistence type="inferred from homology"/>
<dbReference type="Proteomes" id="UP001314169">
    <property type="component" value="Chromosome 10"/>
</dbReference>
<dbReference type="PROSITE" id="PS00213">
    <property type="entry name" value="LIPOCALIN"/>
    <property type="match status" value="1"/>
</dbReference>
<dbReference type="SUPFAM" id="SSF50814">
    <property type="entry name" value="Lipocalins"/>
    <property type="match status" value="1"/>
</dbReference>
<feature type="signal peptide" evidence="3">
    <location>
        <begin position="1"/>
        <end position="28"/>
    </location>
</feature>
<dbReference type="InterPro" id="IPR012674">
    <property type="entry name" value="Calycin"/>
</dbReference>
<organism evidence="4 5">
    <name type="scientific">Pipistrellus nathusii</name>
    <name type="common">Nathusius' pipistrelle</name>
    <dbReference type="NCBI Taxonomy" id="59473"/>
    <lineage>
        <taxon>Eukaryota</taxon>
        <taxon>Metazoa</taxon>
        <taxon>Chordata</taxon>
        <taxon>Craniata</taxon>
        <taxon>Vertebrata</taxon>
        <taxon>Euteleostomi</taxon>
        <taxon>Mammalia</taxon>
        <taxon>Eutheria</taxon>
        <taxon>Laurasiatheria</taxon>
        <taxon>Chiroptera</taxon>
        <taxon>Yangochiroptera</taxon>
        <taxon>Vespertilionidae</taxon>
        <taxon>Pipistrellus</taxon>
    </lineage>
</organism>
<reference evidence="4" key="1">
    <citation type="submission" date="2023-12" db="EMBL/GenBank/DDBJ databases">
        <authorList>
            <person name="Brown T."/>
        </authorList>
    </citation>
    <scope>NUCLEOTIDE SEQUENCE</scope>
</reference>
<name>A0ABN9Z4X2_PIPNA</name>
<evidence type="ECO:0000256" key="1">
    <source>
        <dbReference type="ARBA" id="ARBA00006889"/>
    </source>
</evidence>
<protein>
    <recommendedName>
        <fullName evidence="6">Lipocalin/cytosolic fatty-acid binding domain-containing protein</fullName>
    </recommendedName>
</protein>
<dbReference type="InterPro" id="IPR022272">
    <property type="entry name" value="Lipocalin_CS"/>
</dbReference>
<dbReference type="InterPro" id="IPR002345">
    <property type="entry name" value="Lipocalin"/>
</dbReference>
<evidence type="ECO:0000256" key="2">
    <source>
        <dbReference type="SAM" id="MobiDB-lite"/>
    </source>
</evidence>
<accession>A0ABN9Z4X2</accession>
<keyword evidence="5" id="KW-1185">Reference proteome</keyword>
<feature type="region of interest" description="Disordered" evidence="2">
    <location>
        <begin position="195"/>
        <end position="222"/>
    </location>
</feature>
<comment type="similarity">
    <text evidence="1">Belongs to the calycin superfamily. Lipocalin family.</text>
</comment>
<feature type="compositionally biased region" description="Polar residues" evidence="2">
    <location>
        <begin position="202"/>
        <end position="214"/>
    </location>
</feature>